<evidence type="ECO:0000259" key="13">
    <source>
        <dbReference type="Pfam" id="PF25508"/>
    </source>
</evidence>
<evidence type="ECO:0000256" key="1">
    <source>
        <dbReference type="ARBA" id="ARBA00004141"/>
    </source>
</evidence>
<feature type="region of interest" description="Disordered" evidence="8">
    <location>
        <begin position="113"/>
        <end position="152"/>
    </location>
</feature>
<name>A0A6J8CRK0_MYTCO</name>
<keyword evidence="10" id="KW-0732">Signal</keyword>
<dbReference type="OrthoDB" id="10344098at2759"/>
<dbReference type="AlphaFoldDB" id="A0A6J8CRK0"/>
<dbReference type="GO" id="GO:0030001">
    <property type="term" value="P:metal ion transport"/>
    <property type="evidence" value="ECO:0007669"/>
    <property type="project" value="TreeGrafter"/>
</dbReference>
<dbReference type="Proteomes" id="UP000507470">
    <property type="component" value="Unassembled WGS sequence"/>
</dbReference>
<reference evidence="14 15" key="1">
    <citation type="submission" date="2020-06" db="EMBL/GenBank/DDBJ databases">
        <authorList>
            <person name="Li R."/>
            <person name="Bekaert M."/>
        </authorList>
    </citation>
    <scope>NUCLEOTIDE SEQUENCE [LARGE SCALE GENOMIC DNA]</scope>
    <source>
        <strain evidence="15">wild</strain>
    </source>
</reference>
<feature type="compositionally biased region" description="Polar residues" evidence="8">
    <location>
        <begin position="186"/>
        <end position="199"/>
    </location>
</feature>
<evidence type="ECO:0000256" key="2">
    <source>
        <dbReference type="ARBA" id="ARBA00022448"/>
    </source>
</evidence>
<evidence type="ECO:0000313" key="15">
    <source>
        <dbReference type="Proteomes" id="UP000507470"/>
    </source>
</evidence>
<evidence type="ECO:0000259" key="11">
    <source>
        <dbReference type="Pfam" id="PF00520"/>
    </source>
</evidence>
<dbReference type="Pfam" id="PF25508">
    <property type="entry name" value="TRPM2"/>
    <property type="match status" value="1"/>
</dbReference>
<feature type="transmembrane region" description="Helical" evidence="9">
    <location>
        <begin position="666"/>
        <end position="684"/>
    </location>
</feature>
<dbReference type="Pfam" id="PF00520">
    <property type="entry name" value="Ion_trans"/>
    <property type="match status" value="1"/>
</dbReference>
<evidence type="ECO:0000256" key="4">
    <source>
        <dbReference type="ARBA" id="ARBA00022989"/>
    </source>
</evidence>
<dbReference type="Pfam" id="PF18139">
    <property type="entry name" value="LSDAT_euk"/>
    <property type="match status" value="1"/>
</dbReference>
<dbReference type="InterPro" id="IPR005821">
    <property type="entry name" value="Ion_trans_dom"/>
</dbReference>
<dbReference type="EMBL" id="CACVKT020005770">
    <property type="protein sequence ID" value="CAC5397754.1"/>
    <property type="molecule type" value="Genomic_DNA"/>
</dbReference>
<keyword evidence="6 9" id="KW-0472">Membrane</keyword>
<proteinExistence type="predicted"/>
<feature type="domain" description="TRPM-like" evidence="13">
    <location>
        <begin position="451"/>
        <end position="568"/>
    </location>
</feature>
<dbReference type="InterPro" id="IPR057366">
    <property type="entry name" value="TRPM-like"/>
</dbReference>
<feature type="domain" description="Ion transport" evidence="11">
    <location>
        <begin position="644"/>
        <end position="886"/>
    </location>
</feature>
<feature type="compositionally biased region" description="Pro residues" evidence="8">
    <location>
        <begin position="124"/>
        <end position="142"/>
    </location>
</feature>
<feature type="region of interest" description="Disordered" evidence="8">
    <location>
        <begin position="186"/>
        <end position="205"/>
    </location>
</feature>
<evidence type="ECO:0008006" key="16">
    <source>
        <dbReference type="Google" id="ProtNLM"/>
    </source>
</evidence>
<feature type="chain" id="PRO_5026725025" description="TRPM SLOG domain-containing protein" evidence="10">
    <location>
        <begin position="22"/>
        <end position="935"/>
    </location>
</feature>
<feature type="transmembrane region" description="Helical" evidence="9">
    <location>
        <begin position="875"/>
        <end position="897"/>
    </location>
</feature>
<dbReference type="PANTHER" id="PTHR13800:SF12">
    <property type="entry name" value="TRANSIENT RECEPTOR POTENTIAL CATION CHANNEL SUBFAMILY M MEMBER-LIKE 2"/>
    <property type="match status" value="1"/>
</dbReference>
<gene>
    <name evidence="14" type="ORF">MCOR_32170</name>
</gene>
<keyword evidence="3 9" id="KW-0812">Transmembrane</keyword>
<evidence type="ECO:0000256" key="10">
    <source>
        <dbReference type="SAM" id="SignalP"/>
    </source>
</evidence>
<protein>
    <recommendedName>
        <fullName evidence="16">TRPM SLOG domain-containing protein</fullName>
    </recommendedName>
</protein>
<dbReference type="PANTHER" id="PTHR13800">
    <property type="entry name" value="TRANSIENT RECEPTOR POTENTIAL CATION CHANNEL, SUBFAMILY M, MEMBER 6"/>
    <property type="match status" value="1"/>
</dbReference>
<sequence>MRKITICVLIAAVALNALVLSLELSEEPALETKKDLSIRGLWKNRKTCCNYNNCRRPWCRCCWNWHSLKFSKYFPNNLEYNASKVYNAEVFPSPLRPKKKSKKVQVQLDTPKKWPNIDIIPEQPKIPEPLPPPPEPSPPPPQASDKDAKQKWEDIEKCGKPRIVISVIGAYNERIPSYKWKHQMLPSSGTNEMSKTTDTSNDDKNATIKEPRTVLLERLKLENYINLEGRAGFEKEDDVGSGKNEIRIPVVLLVLNGELDTLEHVIRAIDNNISVVVVKGTGGTADLVALCMKDMNKLKRKLPIMFSRRFSDDMYEKMKKVLDRILQKEWMHTFVNAFLGKRTDIIQQVLSVDAKFTLAEDQFQILCHEVVKSITSKTDNGMNGFTLVESVYPEAFTYLKEGKGPGFKNARDAVIKISKKLLQGICFSKLGMVTCCKTDATKPMEIKPNAEIPVIESLRVAVISNHVELAAELWSQCENPLLTALVAHTYLIAMADKAESLYEEELQKNLLSHSRKFLSRAIKLLDKLFQKDEEMATKALDYTSEVWGLEEKPLHFGHQFNLEEFISHPSAQKDASKRLFPYESTQQRSDIDTKKNENLSRECTAFIKHHLHWKSTWKFVTAPIIKLVVNVICTSHFSGDFFVTALVLFSYFLTRDLNTKISVLEVMLFFYMVGDLLEELWSMVRPQDGNWSPQRILLYLFNLWNMLDLFCVILYIAGFALHYFYPEMLTHTRRIYSVALFIMFLRLLNVLLLIKRIGIIIIMIKEMLVDLVEYLVILILFMLAAGIVYQANIYPNHTVTAFPSNIWNWQIWSILKIPYWQVYGELYLDVIEGSDDTGCTDNATLWKNDPSFKRCPTSDLIPPVIAATYMMLTNWLLLNIVIAMFRTLYHVFLALLIDVYKFDQDPSMHTAEVITHHRRSVQMDKHEESKKGHPP</sequence>
<dbReference type="InterPro" id="IPR041491">
    <property type="entry name" value="TRPM_SLOG"/>
</dbReference>
<feature type="transmembrane region" description="Helical" evidence="9">
    <location>
        <begin position="735"/>
        <end position="754"/>
    </location>
</feature>
<accession>A0A6J8CRK0</accession>
<dbReference type="GO" id="GO:0005261">
    <property type="term" value="F:monoatomic cation channel activity"/>
    <property type="evidence" value="ECO:0007669"/>
    <property type="project" value="TreeGrafter"/>
</dbReference>
<feature type="domain" description="TRPM SLOG" evidence="12">
    <location>
        <begin position="233"/>
        <end position="300"/>
    </location>
</feature>
<evidence type="ECO:0000256" key="5">
    <source>
        <dbReference type="ARBA" id="ARBA00023065"/>
    </source>
</evidence>
<feature type="transmembrane region" description="Helical" evidence="9">
    <location>
        <begin position="696"/>
        <end position="723"/>
    </location>
</feature>
<dbReference type="GO" id="GO:0005886">
    <property type="term" value="C:plasma membrane"/>
    <property type="evidence" value="ECO:0007669"/>
    <property type="project" value="TreeGrafter"/>
</dbReference>
<keyword evidence="4 9" id="KW-1133">Transmembrane helix</keyword>
<evidence type="ECO:0000256" key="9">
    <source>
        <dbReference type="SAM" id="Phobius"/>
    </source>
</evidence>
<dbReference type="InterPro" id="IPR050927">
    <property type="entry name" value="TRPM"/>
</dbReference>
<feature type="transmembrane region" description="Helical" evidence="9">
    <location>
        <begin position="637"/>
        <end position="654"/>
    </location>
</feature>
<organism evidence="14 15">
    <name type="scientific">Mytilus coruscus</name>
    <name type="common">Sea mussel</name>
    <dbReference type="NCBI Taxonomy" id="42192"/>
    <lineage>
        <taxon>Eukaryota</taxon>
        <taxon>Metazoa</taxon>
        <taxon>Spiralia</taxon>
        <taxon>Lophotrochozoa</taxon>
        <taxon>Mollusca</taxon>
        <taxon>Bivalvia</taxon>
        <taxon>Autobranchia</taxon>
        <taxon>Pteriomorphia</taxon>
        <taxon>Mytilida</taxon>
        <taxon>Mytiloidea</taxon>
        <taxon>Mytilidae</taxon>
        <taxon>Mytilinae</taxon>
        <taxon>Mytilus</taxon>
    </lineage>
</organism>
<keyword evidence="2" id="KW-0813">Transport</keyword>
<evidence type="ECO:0000313" key="14">
    <source>
        <dbReference type="EMBL" id="CAC5397754.1"/>
    </source>
</evidence>
<evidence type="ECO:0000256" key="8">
    <source>
        <dbReference type="SAM" id="MobiDB-lite"/>
    </source>
</evidence>
<keyword evidence="15" id="KW-1185">Reference proteome</keyword>
<keyword evidence="5" id="KW-0406">Ion transport</keyword>
<feature type="transmembrane region" description="Helical" evidence="9">
    <location>
        <begin position="774"/>
        <end position="794"/>
    </location>
</feature>
<evidence type="ECO:0000256" key="6">
    <source>
        <dbReference type="ARBA" id="ARBA00023136"/>
    </source>
</evidence>
<keyword evidence="7" id="KW-0407">Ion channel</keyword>
<comment type="subcellular location">
    <subcellularLocation>
        <location evidence="1">Membrane</location>
        <topology evidence="1">Multi-pass membrane protein</topology>
    </subcellularLocation>
</comment>
<evidence type="ECO:0000259" key="12">
    <source>
        <dbReference type="Pfam" id="PF18139"/>
    </source>
</evidence>
<feature type="signal peptide" evidence="10">
    <location>
        <begin position="1"/>
        <end position="21"/>
    </location>
</feature>
<evidence type="ECO:0000256" key="7">
    <source>
        <dbReference type="ARBA" id="ARBA00023303"/>
    </source>
</evidence>
<evidence type="ECO:0000256" key="3">
    <source>
        <dbReference type="ARBA" id="ARBA00022692"/>
    </source>
</evidence>